<dbReference type="InterPro" id="IPR036390">
    <property type="entry name" value="WH_DNA-bd_sf"/>
</dbReference>
<dbReference type="GO" id="GO:0003677">
    <property type="term" value="F:DNA binding"/>
    <property type="evidence" value="ECO:0007669"/>
    <property type="project" value="InterPro"/>
</dbReference>
<dbReference type="PANTHER" id="PTHR18964">
    <property type="entry name" value="ROK (REPRESSOR, ORF, KINASE) FAMILY"/>
    <property type="match status" value="1"/>
</dbReference>
<keyword evidence="4" id="KW-1185">Reference proteome</keyword>
<dbReference type="RefSeq" id="WP_039714145.1">
    <property type="nucleotide sequence ID" value="NZ_JTJC03000006.1"/>
</dbReference>
<dbReference type="PANTHER" id="PTHR18964:SF149">
    <property type="entry name" value="BIFUNCTIONAL UDP-N-ACETYLGLUCOSAMINE 2-EPIMERASE_N-ACETYLMANNOSAMINE KINASE"/>
    <property type="match status" value="1"/>
</dbReference>
<sequence length="400" mass="42672">MTADRHSASIATNTTLLKQINYARILELLRCRAPMTRAEIARSTGLTRSTVTVITAELISQGLIRESGEIIAPTGGGRPGVGLSLNPDGAFFIGAAIEYEQLTVVQLNLAAQVVNRIQAPLIGSREPEVVLSQLVQLIGQVQQSEPTKQERSRGIGLAIQATINLAGVVIYSPFLQWVGVDLRRYLQPHIQLPLFVDNDANAAALAEVYLGSAMHCHSLLYLLINKGIGAGIVLNNRIFRGAYGTAGEVGAILPMPTGCGDLGTFVGREALLQNYRQRGGQAGELSDLVADFHQDEPLARAIVSEWAQVLGWGLINLANILNPERIAIGGPLTVLVPHVKEQLDSMLRNYVPGNGGGGFFSDPKARFDVSVFGEDAAAIGGAVLAYQSLFQVPDLVLLAG</sequence>
<reference evidence="3 4" key="1">
    <citation type="journal article" date="2015" name="Genome Announc.">
        <title>Draft Genome Sequence of the Terrestrial Cyanobacterium Scytonema millei VB511283, Isolated from Eastern India.</title>
        <authorList>
            <person name="Sen D."/>
            <person name="Chandrababunaidu M.M."/>
            <person name="Singh D."/>
            <person name="Sanghi N."/>
            <person name="Ghorai A."/>
            <person name="Mishra G.P."/>
            <person name="Madduluri M."/>
            <person name="Adhikary S.P."/>
            <person name="Tripathy S."/>
        </authorList>
    </citation>
    <scope>NUCLEOTIDE SEQUENCE [LARGE SCALE GENOMIC DNA]</scope>
    <source>
        <strain evidence="3 4">VB511283</strain>
    </source>
</reference>
<proteinExistence type="inferred from homology"/>
<evidence type="ECO:0000259" key="2">
    <source>
        <dbReference type="SMART" id="SM00419"/>
    </source>
</evidence>
<dbReference type="EMBL" id="JTJC03000006">
    <property type="protein sequence ID" value="NHC36800.1"/>
    <property type="molecule type" value="Genomic_DNA"/>
</dbReference>
<dbReference type="Proteomes" id="UP000031532">
    <property type="component" value="Unassembled WGS sequence"/>
</dbReference>
<dbReference type="InterPro" id="IPR043129">
    <property type="entry name" value="ATPase_NBD"/>
</dbReference>
<comment type="similarity">
    <text evidence="1">Belongs to the ROK (NagC/XylR) family.</text>
</comment>
<dbReference type="Pfam" id="PF00480">
    <property type="entry name" value="ROK"/>
    <property type="match status" value="1"/>
</dbReference>
<accession>A0A9X5E7H2</accession>
<dbReference type="Gene3D" id="3.30.420.40">
    <property type="match status" value="2"/>
</dbReference>
<evidence type="ECO:0000256" key="1">
    <source>
        <dbReference type="ARBA" id="ARBA00006479"/>
    </source>
</evidence>
<organism evidence="3 4">
    <name type="scientific">Scytonema millei VB511283</name>
    <dbReference type="NCBI Taxonomy" id="1245923"/>
    <lineage>
        <taxon>Bacteria</taxon>
        <taxon>Bacillati</taxon>
        <taxon>Cyanobacteriota</taxon>
        <taxon>Cyanophyceae</taxon>
        <taxon>Nostocales</taxon>
        <taxon>Scytonemataceae</taxon>
        <taxon>Scytonema</taxon>
    </lineage>
</organism>
<dbReference type="SMART" id="SM00419">
    <property type="entry name" value="HTH_CRP"/>
    <property type="match status" value="1"/>
</dbReference>
<dbReference type="InterPro" id="IPR012318">
    <property type="entry name" value="HTH_CRP"/>
</dbReference>
<dbReference type="SUPFAM" id="SSF46785">
    <property type="entry name" value="Winged helix' DNA-binding domain"/>
    <property type="match status" value="1"/>
</dbReference>
<evidence type="ECO:0000313" key="4">
    <source>
        <dbReference type="Proteomes" id="UP000031532"/>
    </source>
</evidence>
<evidence type="ECO:0000313" key="3">
    <source>
        <dbReference type="EMBL" id="NHC36800.1"/>
    </source>
</evidence>
<dbReference type="GO" id="GO:0006355">
    <property type="term" value="P:regulation of DNA-templated transcription"/>
    <property type="evidence" value="ECO:0007669"/>
    <property type="project" value="InterPro"/>
</dbReference>
<name>A0A9X5E7H2_9CYAN</name>
<dbReference type="Pfam" id="PF13412">
    <property type="entry name" value="HTH_24"/>
    <property type="match status" value="1"/>
</dbReference>
<gene>
    <name evidence="3" type="ORF">QH73_0019530</name>
</gene>
<protein>
    <submittedName>
        <fullName evidence="3">ROK family transcriptional regulator</fullName>
    </submittedName>
</protein>
<dbReference type="OrthoDB" id="9810372at2"/>
<dbReference type="InterPro" id="IPR036388">
    <property type="entry name" value="WH-like_DNA-bd_sf"/>
</dbReference>
<comment type="caution">
    <text evidence="3">The sequence shown here is derived from an EMBL/GenBank/DDBJ whole genome shotgun (WGS) entry which is preliminary data.</text>
</comment>
<dbReference type="Gene3D" id="1.10.10.10">
    <property type="entry name" value="Winged helix-like DNA-binding domain superfamily/Winged helix DNA-binding domain"/>
    <property type="match status" value="1"/>
</dbReference>
<dbReference type="AlphaFoldDB" id="A0A9X5E7H2"/>
<dbReference type="InterPro" id="IPR000600">
    <property type="entry name" value="ROK"/>
</dbReference>
<feature type="domain" description="HTH crp-type" evidence="2">
    <location>
        <begin position="27"/>
        <end position="74"/>
    </location>
</feature>
<dbReference type="SUPFAM" id="SSF53067">
    <property type="entry name" value="Actin-like ATPase domain"/>
    <property type="match status" value="1"/>
</dbReference>